<dbReference type="FunFam" id="3.30.565.10:FF:000003">
    <property type="entry name" value="DNA mismatch repair endonuclease MutL"/>
    <property type="match status" value="1"/>
</dbReference>
<dbReference type="GO" id="GO:0006298">
    <property type="term" value="P:mismatch repair"/>
    <property type="evidence" value="ECO:0007669"/>
    <property type="project" value="UniProtKB-UniRule"/>
</dbReference>
<dbReference type="OrthoDB" id="9763467at2"/>
<dbReference type="Gene3D" id="3.30.565.10">
    <property type="entry name" value="Histidine kinase-like ATPase, C-terminal domain"/>
    <property type="match status" value="1"/>
</dbReference>
<sequence>MPTIHQLPDHLINQIAAGEVVERPASIVKELVENALDAGATRIVLDLEQGGLDRIRIRDNGCGIDADDLPRALSRHATSKILSMDDLQSVATLGFRGEALPSIASVSRLTLTSRTAETDHGARIDYKPDASAEQEPAAHPVGTTVDVNSLFYNVPARRKFMRTPKTEFTRCESIVKTLAMAQPDCAFTLNHNGKTVFECKAAADMEARNTRITRILGKGFGEAARAVSLEGAGLTMSGWIADPSFSRSQADMQYFYVNQRMVRDKVISHAVKQAYSDLIYHQRHPAFVLFLQMDPTMVDVNVHPGKQEVRFRESQLVHGFVRRSIKDFLAAITPADSLGDSHSATGMSLGHDGLQPQLSAAGLGQPSGANTGNGYSQPPLQRPMPLQVQEQFNSMSRLGAPSTRAPEPISPYARNSDALRERVTSEGEGSEIPPLGFARAHLHGVYILAENRDGLIIVDAHAAHERITYERLKALYHDGALKRQALLVPLTLDVSEPEADRCEQERDWLESIGLVVDRMAPEQLCIREVPSILGQADVSALLRDVLSDLMNHDSSERLRAAVDEVLSSMACHGSVRANRGLSTSEMNALLRQIESTPNSGQCNHGRPTWTALDMQALDKLFLRGR</sequence>
<dbReference type="Pfam" id="PF13589">
    <property type="entry name" value="HATPase_c_3"/>
    <property type="match status" value="1"/>
</dbReference>
<evidence type="ECO:0000313" key="10">
    <source>
        <dbReference type="Proteomes" id="UP000250079"/>
    </source>
</evidence>
<dbReference type="InterPro" id="IPR037198">
    <property type="entry name" value="MutL_C_sf"/>
</dbReference>
<dbReference type="InterPro" id="IPR014790">
    <property type="entry name" value="MutL_C"/>
</dbReference>
<dbReference type="SUPFAM" id="SSF55874">
    <property type="entry name" value="ATPase domain of HSP90 chaperone/DNA topoisomerase II/histidine kinase"/>
    <property type="match status" value="1"/>
</dbReference>
<evidence type="ECO:0000259" key="8">
    <source>
        <dbReference type="SMART" id="SM01340"/>
    </source>
</evidence>
<name>A0A2Z2NM76_9GAMM</name>
<dbReference type="InterPro" id="IPR020568">
    <property type="entry name" value="Ribosomal_Su5_D2-typ_SF"/>
</dbReference>
<dbReference type="SUPFAM" id="SSF118116">
    <property type="entry name" value="DNA mismatch repair protein MutL"/>
    <property type="match status" value="1"/>
</dbReference>
<gene>
    <name evidence="5 9" type="primary">mutL</name>
    <name evidence="9" type="ORF">IMCC3135_11780</name>
</gene>
<feature type="region of interest" description="Disordered" evidence="6">
    <location>
        <begin position="343"/>
        <end position="382"/>
    </location>
</feature>
<dbReference type="CDD" id="cd16926">
    <property type="entry name" value="HATPase_MutL-MLH-PMS-like"/>
    <property type="match status" value="1"/>
</dbReference>
<feature type="compositionally biased region" description="Polar residues" evidence="6">
    <location>
        <begin position="367"/>
        <end position="379"/>
    </location>
</feature>
<reference evidence="9 10" key="1">
    <citation type="submission" date="2016-12" db="EMBL/GenBank/DDBJ databases">
        <authorList>
            <person name="Song W.-J."/>
            <person name="Kurnit D.M."/>
        </authorList>
    </citation>
    <scope>NUCLEOTIDE SEQUENCE [LARGE SCALE GENOMIC DNA]</scope>
    <source>
        <strain evidence="9 10">IMCC3135</strain>
    </source>
</reference>
<keyword evidence="10" id="KW-1185">Reference proteome</keyword>
<dbReference type="KEGG" id="gai:IMCC3135_11780"/>
<dbReference type="InterPro" id="IPR014721">
    <property type="entry name" value="Ribsml_uS5_D2-typ_fold_subgr"/>
</dbReference>
<dbReference type="SMART" id="SM01340">
    <property type="entry name" value="DNA_mis_repair"/>
    <property type="match status" value="1"/>
</dbReference>
<dbReference type="GO" id="GO:0140664">
    <property type="term" value="F:ATP-dependent DNA damage sensor activity"/>
    <property type="evidence" value="ECO:0007669"/>
    <property type="project" value="InterPro"/>
</dbReference>
<dbReference type="AlphaFoldDB" id="A0A2Z2NM76"/>
<feature type="domain" description="MutL C-terminal dimerisation" evidence="7">
    <location>
        <begin position="438"/>
        <end position="581"/>
    </location>
</feature>
<dbReference type="NCBIfam" id="NF000949">
    <property type="entry name" value="PRK00095.1-2"/>
    <property type="match status" value="1"/>
</dbReference>
<dbReference type="Proteomes" id="UP000250079">
    <property type="component" value="Chromosome"/>
</dbReference>
<evidence type="ECO:0000256" key="5">
    <source>
        <dbReference type="HAMAP-Rule" id="MF_00149"/>
    </source>
</evidence>
<feature type="domain" description="DNA mismatch repair protein S5" evidence="8">
    <location>
        <begin position="212"/>
        <end position="330"/>
    </location>
</feature>
<evidence type="ECO:0000259" key="7">
    <source>
        <dbReference type="SMART" id="SM00853"/>
    </source>
</evidence>
<evidence type="ECO:0000256" key="1">
    <source>
        <dbReference type="ARBA" id="ARBA00006082"/>
    </source>
</evidence>
<dbReference type="GO" id="GO:0032300">
    <property type="term" value="C:mismatch repair complex"/>
    <property type="evidence" value="ECO:0007669"/>
    <property type="project" value="InterPro"/>
</dbReference>
<comment type="function">
    <text evidence="5">This protein is involved in the repair of mismatches in DNA. It is required for dam-dependent methyl-directed DNA mismatch repair. May act as a 'molecular matchmaker', a protein that promotes the formation of a stable complex between two or more DNA-binding proteins in an ATP-dependent manner without itself being part of a final effector complex.</text>
</comment>
<dbReference type="NCBIfam" id="TIGR00585">
    <property type="entry name" value="mutl"/>
    <property type="match status" value="1"/>
</dbReference>
<dbReference type="InterPro" id="IPR042120">
    <property type="entry name" value="MutL_C_dimsub"/>
</dbReference>
<dbReference type="GO" id="GO:0030983">
    <property type="term" value="F:mismatched DNA binding"/>
    <property type="evidence" value="ECO:0007669"/>
    <property type="project" value="InterPro"/>
</dbReference>
<evidence type="ECO:0000256" key="6">
    <source>
        <dbReference type="SAM" id="MobiDB-lite"/>
    </source>
</evidence>
<dbReference type="SUPFAM" id="SSF54211">
    <property type="entry name" value="Ribosomal protein S5 domain 2-like"/>
    <property type="match status" value="1"/>
</dbReference>
<evidence type="ECO:0000256" key="4">
    <source>
        <dbReference type="ARBA" id="ARBA00023204"/>
    </source>
</evidence>
<proteinExistence type="inferred from homology"/>
<dbReference type="InterPro" id="IPR020667">
    <property type="entry name" value="DNA_mismatch_repair_MutL"/>
</dbReference>
<dbReference type="GO" id="GO:0016887">
    <property type="term" value="F:ATP hydrolysis activity"/>
    <property type="evidence" value="ECO:0007669"/>
    <property type="project" value="InterPro"/>
</dbReference>
<dbReference type="PROSITE" id="PS00058">
    <property type="entry name" value="DNA_MISMATCH_REPAIR_1"/>
    <property type="match status" value="1"/>
</dbReference>
<dbReference type="HAMAP" id="MF_00149">
    <property type="entry name" value="DNA_mis_repair"/>
    <property type="match status" value="1"/>
</dbReference>
<dbReference type="PANTHER" id="PTHR10073">
    <property type="entry name" value="DNA MISMATCH REPAIR PROTEIN MLH, PMS, MUTL"/>
    <property type="match status" value="1"/>
</dbReference>
<dbReference type="GO" id="GO:0005524">
    <property type="term" value="F:ATP binding"/>
    <property type="evidence" value="ECO:0007669"/>
    <property type="project" value="InterPro"/>
</dbReference>
<dbReference type="SMART" id="SM00853">
    <property type="entry name" value="MutL_C"/>
    <property type="match status" value="1"/>
</dbReference>
<dbReference type="InterPro" id="IPR042121">
    <property type="entry name" value="MutL_C_regsub"/>
</dbReference>
<dbReference type="InterPro" id="IPR013507">
    <property type="entry name" value="DNA_mismatch_S5_2-like"/>
</dbReference>
<dbReference type="InterPro" id="IPR036890">
    <property type="entry name" value="HATPase_C_sf"/>
</dbReference>
<dbReference type="InterPro" id="IPR002099">
    <property type="entry name" value="MutL/Mlh/PMS"/>
</dbReference>
<dbReference type="PANTHER" id="PTHR10073:SF12">
    <property type="entry name" value="DNA MISMATCH REPAIR PROTEIN MLH1"/>
    <property type="match status" value="1"/>
</dbReference>
<keyword evidence="4 5" id="KW-0234">DNA repair</keyword>
<dbReference type="RefSeq" id="WP_088917757.1">
    <property type="nucleotide sequence ID" value="NZ_CP018632.1"/>
</dbReference>
<evidence type="ECO:0000256" key="2">
    <source>
        <dbReference type="ARBA" id="ARBA00021975"/>
    </source>
</evidence>
<evidence type="ECO:0000256" key="3">
    <source>
        <dbReference type="ARBA" id="ARBA00022763"/>
    </source>
</evidence>
<dbReference type="InterPro" id="IPR038973">
    <property type="entry name" value="MutL/Mlh/Pms-like"/>
</dbReference>
<dbReference type="CDD" id="cd03482">
    <property type="entry name" value="MutL_Trans_MutL"/>
    <property type="match status" value="1"/>
</dbReference>
<dbReference type="Pfam" id="PF01119">
    <property type="entry name" value="DNA_mis_repair"/>
    <property type="match status" value="1"/>
</dbReference>
<dbReference type="Pfam" id="PF08676">
    <property type="entry name" value="MutL_C"/>
    <property type="match status" value="1"/>
</dbReference>
<dbReference type="Gene3D" id="3.30.1540.20">
    <property type="entry name" value="MutL, C-terminal domain, dimerisation subdomain"/>
    <property type="match status" value="1"/>
</dbReference>
<dbReference type="InterPro" id="IPR014762">
    <property type="entry name" value="DNA_mismatch_repair_CS"/>
</dbReference>
<evidence type="ECO:0000313" key="9">
    <source>
        <dbReference type="EMBL" id="ASJ72446.1"/>
    </source>
</evidence>
<dbReference type="Gene3D" id="3.30.1370.100">
    <property type="entry name" value="MutL, C-terminal domain, regulatory subdomain"/>
    <property type="match status" value="1"/>
</dbReference>
<comment type="similarity">
    <text evidence="1 5">Belongs to the DNA mismatch repair MutL/HexB family.</text>
</comment>
<dbReference type="EMBL" id="CP018632">
    <property type="protein sequence ID" value="ASJ72446.1"/>
    <property type="molecule type" value="Genomic_DNA"/>
</dbReference>
<keyword evidence="3 5" id="KW-0227">DNA damage</keyword>
<organism evidence="9 10">
    <name type="scientific">Granulosicoccus antarcticus IMCC3135</name>
    <dbReference type="NCBI Taxonomy" id="1192854"/>
    <lineage>
        <taxon>Bacteria</taxon>
        <taxon>Pseudomonadati</taxon>
        <taxon>Pseudomonadota</taxon>
        <taxon>Gammaproteobacteria</taxon>
        <taxon>Chromatiales</taxon>
        <taxon>Granulosicoccaceae</taxon>
        <taxon>Granulosicoccus</taxon>
    </lineage>
</organism>
<dbReference type="Gene3D" id="3.30.230.10">
    <property type="match status" value="1"/>
</dbReference>
<accession>A0A2Z2NM76</accession>
<protein>
    <recommendedName>
        <fullName evidence="2 5">DNA mismatch repair protein MutL</fullName>
    </recommendedName>
</protein>